<sequence length="326" mass="34098">MSKGNTVGKIVGTPSAPKIPAAEANPPVKAETAAEAGTGAQIMDGVQLGLDVVGLIPGVGEIADLANAGISAARGDWIGASLSLASAIPFAGWGASAAKAGRRGAKMAAEAGAKATKEAADRAAKEAAEKAAKEAAEKAEKEAAEKAGKGKDGGKVKAQRMKEHQVKCFKKNSKGDPAEYDRQLLDQERGLNKLSIKEYLEGRAKYQEIGRHGTGAAQQRARAEYSKELTERFKKQLNKQGVLGSEAQQQAAAMATDRMKTLAALHNPDMIAGGKDVVTSMGDKGVNSSIGSQWKDRVGELDKAAKEVPAHERGDTKMNAKLKRCK</sequence>
<dbReference type="InterPro" id="IPR028949">
    <property type="entry name" value="Ntox15"/>
</dbReference>
<feature type="region of interest" description="Disordered" evidence="1">
    <location>
        <begin position="1"/>
        <end position="26"/>
    </location>
</feature>
<feature type="region of interest" description="Disordered" evidence="1">
    <location>
        <begin position="125"/>
        <end position="154"/>
    </location>
</feature>
<evidence type="ECO:0000313" key="4">
    <source>
        <dbReference type="Proteomes" id="UP000663570"/>
    </source>
</evidence>
<feature type="domain" description="Novel toxin 15" evidence="2">
    <location>
        <begin position="178"/>
        <end position="322"/>
    </location>
</feature>
<evidence type="ECO:0000313" key="3">
    <source>
        <dbReference type="EMBL" id="QSI75178.1"/>
    </source>
</evidence>
<evidence type="ECO:0000256" key="1">
    <source>
        <dbReference type="SAM" id="MobiDB-lite"/>
    </source>
</evidence>
<dbReference type="Proteomes" id="UP000663570">
    <property type="component" value="Chromosome"/>
</dbReference>
<name>A0ABX7M331_9RHOO</name>
<proteinExistence type="predicted"/>
<evidence type="ECO:0000259" key="2">
    <source>
        <dbReference type="Pfam" id="PF15604"/>
    </source>
</evidence>
<reference evidence="3 4" key="1">
    <citation type="submission" date="2021-02" db="EMBL/GenBank/DDBJ databases">
        <title>Niveibacterium changnyeongensis HC41.</title>
        <authorList>
            <person name="Kang M."/>
        </authorList>
    </citation>
    <scope>NUCLEOTIDE SEQUENCE [LARGE SCALE GENOMIC DNA]</scope>
    <source>
        <strain evidence="3 4">HC41</strain>
    </source>
</reference>
<dbReference type="CDD" id="cd20745">
    <property type="entry name" value="FIX_RhsA_AHH_HNH-like"/>
    <property type="match status" value="1"/>
</dbReference>
<feature type="region of interest" description="Disordered" evidence="1">
    <location>
        <begin position="302"/>
        <end position="326"/>
    </location>
</feature>
<accession>A0ABX7M331</accession>
<feature type="compositionally biased region" description="Basic and acidic residues" evidence="1">
    <location>
        <begin position="302"/>
        <end position="318"/>
    </location>
</feature>
<dbReference type="RefSeq" id="WP_206252495.1">
    <property type="nucleotide sequence ID" value="NZ_CP071060.1"/>
</dbReference>
<keyword evidence="4" id="KW-1185">Reference proteome</keyword>
<protein>
    <recommendedName>
        <fullName evidence="2">Novel toxin 15 domain-containing protein</fullName>
    </recommendedName>
</protein>
<dbReference type="EMBL" id="CP071060">
    <property type="protein sequence ID" value="QSI75178.1"/>
    <property type="molecule type" value="Genomic_DNA"/>
</dbReference>
<dbReference type="Pfam" id="PF15604">
    <property type="entry name" value="Ntox15"/>
    <property type="match status" value="1"/>
</dbReference>
<gene>
    <name evidence="3" type="ORF">JY500_11635</name>
</gene>
<organism evidence="3 4">
    <name type="scientific">Niveibacterium microcysteis</name>
    <dbReference type="NCBI Taxonomy" id="2811415"/>
    <lineage>
        <taxon>Bacteria</taxon>
        <taxon>Pseudomonadati</taxon>
        <taxon>Pseudomonadota</taxon>
        <taxon>Betaproteobacteria</taxon>
        <taxon>Rhodocyclales</taxon>
        <taxon>Rhodocyclaceae</taxon>
        <taxon>Niveibacterium</taxon>
    </lineage>
</organism>